<proteinExistence type="inferred from homology"/>
<evidence type="ECO:0000256" key="4">
    <source>
        <dbReference type="RuleBase" id="RU363099"/>
    </source>
</evidence>
<dbReference type="eggNOG" id="ENOG502S7A5">
    <property type="taxonomic scope" value="Eukaryota"/>
</dbReference>
<dbReference type="AlphaFoldDB" id="A0A0E0M0S3"/>
<dbReference type="Proteomes" id="UP000026962">
    <property type="component" value="Chromosome 9"/>
</dbReference>
<keyword evidence="3 4" id="KW-0964">Secreted</keyword>
<sequence>MANCRKRSLSHAHLAAAAAAIAVATLLLTTSRRAAAEAEQQPIQLHFYMHDVVTGPGATAAEVVHGTATAARFGKVVVMDDLLTEGADRGSPPVGRAQGFYVFAALDADAPALLFSMNVVLAAGPYGGSTVAVMGRDNFARLPVRELPVVGGTGRFRMARGYALVRTAGEHGKNAVLEIDLFVHAPY</sequence>
<name>A0A0E0M0S3_ORYPU</name>
<accession>A0A0E0M0S3</accession>
<keyword evidence="4" id="KW-0052">Apoplast</keyword>
<comment type="subunit">
    <text evidence="2 4">Homodimer.</text>
</comment>
<dbReference type="GO" id="GO:0048046">
    <property type="term" value="C:apoplast"/>
    <property type="evidence" value="ECO:0007669"/>
    <property type="project" value="UniProtKB-SubCell"/>
</dbReference>
<dbReference type="InterPro" id="IPR044859">
    <property type="entry name" value="Allene_oxi_cyc_Dirigent"/>
</dbReference>
<comment type="similarity">
    <text evidence="1 4">Belongs to the plant dirigent protein family.</text>
</comment>
<dbReference type="InterPro" id="IPR004265">
    <property type="entry name" value="Dirigent"/>
</dbReference>
<evidence type="ECO:0000313" key="6">
    <source>
        <dbReference type="Proteomes" id="UP000026962"/>
    </source>
</evidence>
<reference evidence="5" key="1">
    <citation type="submission" date="2015-04" db="UniProtKB">
        <authorList>
            <consortium name="EnsemblPlants"/>
        </authorList>
    </citation>
    <scope>IDENTIFICATION</scope>
</reference>
<comment type="function">
    <text evidence="4">Dirigent proteins impart stereoselectivity on the phenoxy radical-coupling reaction, yielding optically active lignans from two molecules of coniferyl alcohol in the biosynthesis of lignans, flavonolignans, and alkaloids and thus plays a central role in plant secondary metabolism.</text>
</comment>
<dbReference type="Gramene" id="OPUNC09G07500.1">
    <property type="protein sequence ID" value="OPUNC09G07500.1"/>
    <property type="gene ID" value="OPUNC09G07500"/>
</dbReference>
<organism evidence="5">
    <name type="scientific">Oryza punctata</name>
    <name type="common">Red rice</name>
    <dbReference type="NCBI Taxonomy" id="4537"/>
    <lineage>
        <taxon>Eukaryota</taxon>
        <taxon>Viridiplantae</taxon>
        <taxon>Streptophyta</taxon>
        <taxon>Embryophyta</taxon>
        <taxon>Tracheophyta</taxon>
        <taxon>Spermatophyta</taxon>
        <taxon>Magnoliopsida</taxon>
        <taxon>Liliopsida</taxon>
        <taxon>Poales</taxon>
        <taxon>Poaceae</taxon>
        <taxon>BOP clade</taxon>
        <taxon>Oryzoideae</taxon>
        <taxon>Oryzeae</taxon>
        <taxon>Oryzinae</taxon>
        <taxon>Oryza</taxon>
    </lineage>
</organism>
<reference evidence="5" key="2">
    <citation type="submission" date="2018-05" db="EMBL/GenBank/DDBJ databases">
        <title>OpunRS2 (Oryza punctata Reference Sequence Version 2).</title>
        <authorList>
            <person name="Zhang J."/>
            <person name="Kudrna D."/>
            <person name="Lee S."/>
            <person name="Talag J."/>
            <person name="Welchert J."/>
            <person name="Wing R.A."/>
        </authorList>
    </citation>
    <scope>NUCLEOTIDE SEQUENCE [LARGE SCALE GENOMIC DNA]</scope>
</reference>
<dbReference type="Pfam" id="PF03018">
    <property type="entry name" value="Dirigent"/>
    <property type="match status" value="1"/>
</dbReference>
<dbReference type="HOGENOM" id="CLU_087111_4_0_1"/>
<evidence type="ECO:0000256" key="1">
    <source>
        <dbReference type="ARBA" id="ARBA00010746"/>
    </source>
</evidence>
<dbReference type="Gene3D" id="2.40.480.10">
    <property type="entry name" value="Allene oxide cyclase-like"/>
    <property type="match status" value="1"/>
</dbReference>
<evidence type="ECO:0000313" key="5">
    <source>
        <dbReference type="EnsemblPlants" id="OPUNC09G07500.1"/>
    </source>
</evidence>
<keyword evidence="6" id="KW-1185">Reference proteome</keyword>
<dbReference type="OMA" id="PWHARSV"/>
<dbReference type="PANTHER" id="PTHR21495">
    <property type="entry name" value="NUCLEOPORIN-RELATED"/>
    <property type="match status" value="1"/>
</dbReference>
<evidence type="ECO:0000256" key="2">
    <source>
        <dbReference type="ARBA" id="ARBA00011738"/>
    </source>
</evidence>
<dbReference type="STRING" id="4537.A0A0E0M0S3"/>
<comment type="subcellular location">
    <subcellularLocation>
        <location evidence="4">Secreted</location>
        <location evidence="4">Extracellular space</location>
        <location evidence="4">Apoplast</location>
    </subcellularLocation>
</comment>
<evidence type="ECO:0000256" key="3">
    <source>
        <dbReference type="ARBA" id="ARBA00022525"/>
    </source>
</evidence>
<protein>
    <recommendedName>
        <fullName evidence="4">Dirigent protein</fullName>
    </recommendedName>
</protein>
<dbReference type="EnsemblPlants" id="OPUNC09G07500.1">
    <property type="protein sequence ID" value="OPUNC09G07500.1"/>
    <property type="gene ID" value="OPUNC09G07500"/>
</dbReference>
<dbReference type="GO" id="GO:0009699">
    <property type="term" value="P:phenylpropanoid biosynthetic process"/>
    <property type="evidence" value="ECO:0007669"/>
    <property type="project" value="UniProtKB-ARBA"/>
</dbReference>